<keyword evidence="1" id="KW-0472">Membrane</keyword>
<proteinExistence type="predicted"/>
<protein>
    <submittedName>
        <fullName evidence="2">Uncharacterized protein</fullName>
    </submittedName>
</protein>
<reference evidence="3" key="1">
    <citation type="journal article" date="2019" name="Int. J. Syst. Evol. Microbiol.">
        <title>The Global Catalogue of Microorganisms (GCM) 10K type strain sequencing project: providing services to taxonomists for standard genome sequencing and annotation.</title>
        <authorList>
            <consortium name="The Broad Institute Genomics Platform"/>
            <consortium name="The Broad Institute Genome Sequencing Center for Infectious Disease"/>
            <person name="Wu L."/>
            <person name="Ma J."/>
        </authorList>
    </citation>
    <scope>NUCLEOTIDE SEQUENCE [LARGE SCALE GENOMIC DNA]</scope>
    <source>
        <strain evidence="3">JCM 17440</strain>
    </source>
</reference>
<evidence type="ECO:0000313" key="2">
    <source>
        <dbReference type="EMBL" id="GAA4235514.1"/>
    </source>
</evidence>
<comment type="caution">
    <text evidence="2">The sequence shown here is derived from an EMBL/GenBank/DDBJ whole genome shotgun (WGS) entry which is preliminary data.</text>
</comment>
<keyword evidence="1" id="KW-0812">Transmembrane</keyword>
<accession>A0ABP8C8I5</accession>
<dbReference type="Proteomes" id="UP001501710">
    <property type="component" value="Unassembled WGS sequence"/>
</dbReference>
<evidence type="ECO:0000313" key="3">
    <source>
        <dbReference type="Proteomes" id="UP001501710"/>
    </source>
</evidence>
<name>A0ABP8C8I5_9ACTN</name>
<organism evidence="2 3">
    <name type="scientific">Actinomadura meridiana</name>
    <dbReference type="NCBI Taxonomy" id="559626"/>
    <lineage>
        <taxon>Bacteria</taxon>
        <taxon>Bacillati</taxon>
        <taxon>Actinomycetota</taxon>
        <taxon>Actinomycetes</taxon>
        <taxon>Streptosporangiales</taxon>
        <taxon>Thermomonosporaceae</taxon>
        <taxon>Actinomadura</taxon>
    </lineage>
</organism>
<keyword evidence="3" id="KW-1185">Reference proteome</keyword>
<dbReference type="EMBL" id="BAABAS010000015">
    <property type="protein sequence ID" value="GAA4235514.1"/>
    <property type="molecule type" value="Genomic_DNA"/>
</dbReference>
<feature type="transmembrane region" description="Helical" evidence="1">
    <location>
        <begin position="96"/>
        <end position="118"/>
    </location>
</feature>
<gene>
    <name evidence="2" type="ORF">GCM10022254_42870</name>
</gene>
<evidence type="ECO:0000256" key="1">
    <source>
        <dbReference type="SAM" id="Phobius"/>
    </source>
</evidence>
<keyword evidence="1" id="KW-1133">Transmembrane helix</keyword>
<sequence>MMVPAGPLRRRQLRLILLIVMLISLIAAFGSGLTLPFMGDPEDSPDYGVAKCDGDLMSPGDECLLVSEPDSGVLERYSYDEMVEKSKDDARLEHEATVVVFAVALPVSLISLALWLVYEVPPRRRWRRDPLVPLARRRGWTIGGPDPDVAGNGLSGRPIGVIAGESYGWCFEVERYERVTWFHVLFLDGPGSQVNINIDSAGNLSFVGDAGLGRRLMTEPVRQVAVQYGITNFSVSPDRVTNGRSGSWEWTSEADVEAVLAGVTALVSAMRTP</sequence>